<dbReference type="Pfam" id="PF00005">
    <property type="entry name" value="ABC_tran"/>
    <property type="match status" value="1"/>
</dbReference>
<dbReference type="PANTHER" id="PTHR45772">
    <property type="entry name" value="CONSERVED COMPONENT OF ABC TRANSPORTER FOR NATURAL AMINO ACIDS-RELATED"/>
    <property type="match status" value="1"/>
</dbReference>
<dbReference type="GO" id="GO:0016887">
    <property type="term" value="F:ATP hydrolysis activity"/>
    <property type="evidence" value="ECO:0007669"/>
    <property type="project" value="InterPro"/>
</dbReference>
<proteinExistence type="predicted"/>
<dbReference type="EMBL" id="PDBW01000001">
    <property type="protein sequence ID" value="PFH03785.1"/>
    <property type="molecule type" value="Genomic_DNA"/>
</dbReference>
<dbReference type="PANTHER" id="PTHR45772:SF8">
    <property type="entry name" value="HIGH-AFFINITY BRANCHED-CHAIN AMINO ACID TRANSPORT ATP-BINDING PROTEIN"/>
    <property type="match status" value="1"/>
</dbReference>
<dbReference type="GO" id="GO:0005886">
    <property type="term" value="C:plasma membrane"/>
    <property type="evidence" value="ECO:0007669"/>
    <property type="project" value="TreeGrafter"/>
</dbReference>
<reference evidence="5 6" key="1">
    <citation type="submission" date="2017-09" db="EMBL/GenBank/DDBJ databases">
        <title>Evaluation of Pacific Biosciences Sequencing Technology to Finishing C. thermocellum Genome Sequences.</title>
        <authorList>
            <person name="Brown S."/>
        </authorList>
    </citation>
    <scope>NUCLEOTIDE SEQUENCE [LARGE SCALE GENOMIC DNA]</scope>
    <source>
        <strain evidence="5 6">AD2</strain>
    </source>
</reference>
<dbReference type="AlphaFoldDB" id="A0AB36TJV3"/>
<keyword evidence="2" id="KW-0547">Nucleotide-binding</keyword>
<evidence type="ECO:0000313" key="5">
    <source>
        <dbReference type="EMBL" id="PFH03785.1"/>
    </source>
</evidence>
<protein>
    <submittedName>
        <fullName evidence="5">Urea ABC transporter ATP-binding protein</fullName>
    </submittedName>
</protein>
<dbReference type="InterPro" id="IPR017781">
    <property type="entry name" value="ABC_transptr_urea_ATP-bd_UrtD"/>
</dbReference>
<evidence type="ECO:0000256" key="3">
    <source>
        <dbReference type="ARBA" id="ARBA00022840"/>
    </source>
</evidence>
<dbReference type="FunFam" id="3.40.50.300:FF:000421">
    <property type="entry name" value="Branched-chain amino acid ABC transporter ATP-binding protein"/>
    <property type="match status" value="1"/>
</dbReference>
<dbReference type="RefSeq" id="WP_003515802.1">
    <property type="nucleotide sequence ID" value="NZ_CP013828.1"/>
</dbReference>
<name>A0AB36TJV3_ACETH</name>
<dbReference type="PROSITE" id="PS50893">
    <property type="entry name" value="ABC_TRANSPORTER_2"/>
    <property type="match status" value="1"/>
</dbReference>
<dbReference type="SMART" id="SM00382">
    <property type="entry name" value="AAA"/>
    <property type="match status" value="1"/>
</dbReference>
<evidence type="ECO:0000256" key="1">
    <source>
        <dbReference type="ARBA" id="ARBA00022448"/>
    </source>
</evidence>
<evidence type="ECO:0000313" key="6">
    <source>
        <dbReference type="Proteomes" id="UP000223596"/>
    </source>
</evidence>
<dbReference type="GeneID" id="35804936"/>
<dbReference type="SUPFAM" id="SSF52540">
    <property type="entry name" value="P-loop containing nucleoside triphosphate hydrolases"/>
    <property type="match status" value="1"/>
</dbReference>
<keyword evidence="3 5" id="KW-0067">ATP-binding</keyword>
<dbReference type="NCBIfam" id="TIGR03411">
    <property type="entry name" value="urea_trans_UrtD"/>
    <property type="match status" value="1"/>
</dbReference>
<comment type="caution">
    <text evidence="5">The sequence shown here is derived from an EMBL/GenBank/DDBJ whole genome shotgun (WGS) entry which is preliminary data.</text>
</comment>
<dbReference type="GO" id="GO:0005524">
    <property type="term" value="F:ATP binding"/>
    <property type="evidence" value="ECO:0007669"/>
    <property type="project" value="UniProtKB-KW"/>
</dbReference>
<dbReference type="Gene3D" id="3.40.50.300">
    <property type="entry name" value="P-loop containing nucleotide triphosphate hydrolases"/>
    <property type="match status" value="1"/>
</dbReference>
<dbReference type="InterPro" id="IPR003439">
    <property type="entry name" value="ABC_transporter-like_ATP-bd"/>
</dbReference>
<dbReference type="Proteomes" id="UP000223596">
    <property type="component" value="Unassembled WGS sequence"/>
</dbReference>
<dbReference type="InterPro" id="IPR051120">
    <property type="entry name" value="ABC_AA/LPS_Transport"/>
</dbReference>
<dbReference type="InterPro" id="IPR027417">
    <property type="entry name" value="P-loop_NTPase"/>
</dbReference>
<evidence type="ECO:0000259" key="4">
    <source>
        <dbReference type="PROSITE" id="PS50893"/>
    </source>
</evidence>
<gene>
    <name evidence="5" type="ORF">M972_112599</name>
</gene>
<feature type="domain" description="ABC transporter" evidence="4">
    <location>
        <begin position="8"/>
        <end position="248"/>
    </location>
</feature>
<keyword evidence="1" id="KW-0813">Transport</keyword>
<organism evidence="5 6">
    <name type="scientific">Acetivibrio thermocellus AD2</name>
    <dbReference type="NCBI Taxonomy" id="1138384"/>
    <lineage>
        <taxon>Bacteria</taxon>
        <taxon>Bacillati</taxon>
        <taxon>Bacillota</taxon>
        <taxon>Clostridia</taxon>
        <taxon>Eubacteriales</taxon>
        <taxon>Oscillospiraceae</taxon>
        <taxon>Acetivibrio</taxon>
    </lineage>
</organism>
<dbReference type="CDD" id="cd03219">
    <property type="entry name" value="ABC_Mj1267_LivG_branched"/>
    <property type="match status" value="1"/>
</dbReference>
<accession>A0AB36TJV3</accession>
<dbReference type="InterPro" id="IPR003593">
    <property type="entry name" value="AAA+_ATPase"/>
</dbReference>
<evidence type="ECO:0000256" key="2">
    <source>
        <dbReference type="ARBA" id="ARBA00022741"/>
    </source>
</evidence>
<sequence>MNMSDSILEIRNLTVSFDGFKAVDGLSTSVKKGDIHFFIGPNGAGKTTLLDAICGRVKPAEGKIIFKGMKDVTKMSEHEIVELGIGRKFQVPSIFMGITIYENMELAAARKRSLYSTLFTKLSREQTERIQDVLQKIGLYEKRYRTPAALSHGEKQWLEIGMLLVQQPEIMLLDEPVAGMGRKETDRTGRLLKEISEKCSVIVVEHDMEFVREYADKVTVLHEGRLLDEGNMHKIQQNPKVMEVYLGRGGEGCA</sequence>